<proteinExistence type="predicted"/>
<dbReference type="RefSeq" id="WP_012375319.1">
    <property type="nucleotide sequence ID" value="NC_010571.1"/>
</dbReference>
<name>B1ZSZ5_OPITP</name>
<dbReference type="KEGG" id="ote:Oter_2502"/>
<accession>B1ZSZ5</accession>
<reference evidence="1 2" key="1">
    <citation type="journal article" date="2011" name="J. Bacteriol.">
        <title>Genome sequence of the verrucomicrobium Opitutus terrae PB90-1, an abundant inhabitant of rice paddy soil ecosystems.</title>
        <authorList>
            <person name="van Passel M.W."/>
            <person name="Kant R."/>
            <person name="Palva A."/>
            <person name="Copeland A."/>
            <person name="Lucas S."/>
            <person name="Lapidus A."/>
            <person name="Glavina del Rio T."/>
            <person name="Pitluck S."/>
            <person name="Goltsman E."/>
            <person name="Clum A."/>
            <person name="Sun H."/>
            <person name="Schmutz J."/>
            <person name="Larimer F.W."/>
            <person name="Land M.L."/>
            <person name="Hauser L."/>
            <person name="Kyrpides N."/>
            <person name="Mikhailova N."/>
            <person name="Richardson P.P."/>
            <person name="Janssen P.H."/>
            <person name="de Vos W.M."/>
            <person name="Smidt H."/>
        </authorList>
    </citation>
    <scope>NUCLEOTIDE SEQUENCE [LARGE SCALE GENOMIC DNA]</scope>
    <source>
        <strain evidence="2">DSM 11246 / JCM 15787 / PB90-1</strain>
    </source>
</reference>
<dbReference type="Proteomes" id="UP000007013">
    <property type="component" value="Chromosome"/>
</dbReference>
<sequence>MNHLFVAGDPLLELEQQIARRADELARERNGGTRYPLINWLEAEWEVLRHHACYAGMSSAGTDATR</sequence>
<evidence type="ECO:0000313" key="2">
    <source>
        <dbReference type="Proteomes" id="UP000007013"/>
    </source>
</evidence>
<organism evidence="1 2">
    <name type="scientific">Opitutus terrae (strain DSM 11246 / JCM 15787 / PB90-1)</name>
    <dbReference type="NCBI Taxonomy" id="452637"/>
    <lineage>
        <taxon>Bacteria</taxon>
        <taxon>Pseudomonadati</taxon>
        <taxon>Verrucomicrobiota</taxon>
        <taxon>Opitutia</taxon>
        <taxon>Opitutales</taxon>
        <taxon>Opitutaceae</taxon>
        <taxon>Opitutus</taxon>
    </lineage>
</organism>
<protein>
    <submittedName>
        <fullName evidence="1">Uncharacterized protein</fullName>
    </submittedName>
</protein>
<evidence type="ECO:0000313" key="1">
    <source>
        <dbReference type="EMBL" id="ACB75784.1"/>
    </source>
</evidence>
<gene>
    <name evidence="1" type="ordered locus">Oter_2502</name>
</gene>
<keyword evidence="2" id="KW-1185">Reference proteome</keyword>
<dbReference type="EMBL" id="CP001032">
    <property type="protein sequence ID" value="ACB75784.1"/>
    <property type="molecule type" value="Genomic_DNA"/>
</dbReference>
<dbReference type="HOGENOM" id="CLU_2826927_0_0_0"/>
<dbReference type="AlphaFoldDB" id="B1ZSZ5"/>